<dbReference type="InterPro" id="IPR000811">
    <property type="entry name" value="Glyco_trans_35"/>
</dbReference>
<reference evidence="12 13" key="1">
    <citation type="journal article" date="2014" name="Int. J. Syst. Evol. Microbiol.">
        <title>Complete genome sequence of Corynebacterium casei LMG S-19264T (=DSM 44701T), isolated from a smear-ripened cheese.</title>
        <authorList>
            <consortium name="US DOE Joint Genome Institute (JGI-PGF)"/>
            <person name="Walter F."/>
            <person name="Albersmeier A."/>
            <person name="Kalinowski J."/>
            <person name="Ruckert C."/>
        </authorList>
    </citation>
    <scope>NUCLEOTIDE SEQUENCE [LARGE SCALE GENOMIC DNA]</scope>
    <source>
        <strain evidence="12 13">CGMCC 1.16330</strain>
    </source>
</reference>
<evidence type="ECO:0000256" key="3">
    <source>
        <dbReference type="ARBA" id="ARBA00006047"/>
    </source>
</evidence>
<dbReference type="GO" id="GO:0005975">
    <property type="term" value="P:carbohydrate metabolic process"/>
    <property type="evidence" value="ECO:0007669"/>
    <property type="project" value="InterPro"/>
</dbReference>
<dbReference type="AlphaFoldDB" id="A0A8J2ZA49"/>
<keyword evidence="6" id="KW-0808">Transferase</keyword>
<dbReference type="GO" id="GO:0030170">
    <property type="term" value="F:pyridoxal phosphate binding"/>
    <property type="evidence" value="ECO:0007669"/>
    <property type="project" value="InterPro"/>
</dbReference>
<evidence type="ECO:0000256" key="1">
    <source>
        <dbReference type="ARBA" id="ARBA00001275"/>
    </source>
</evidence>
<evidence type="ECO:0000256" key="9">
    <source>
        <dbReference type="ARBA" id="ARBA00025174"/>
    </source>
</evidence>
<dbReference type="SUPFAM" id="SSF51011">
    <property type="entry name" value="Glycosyl hydrolase domain"/>
    <property type="match status" value="1"/>
</dbReference>
<dbReference type="SUPFAM" id="SSF53756">
    <property type="entry name" value="UDP-Glycosyltransferase/glycogen phosphorylase"/>
    <property type="match status" value="1"/>
</dbReference>
<dbReference type="EC" id="2.4.1.1" evidence="4"/>
<accession>A0A8J2ZA49</accession>
<dbReference type="PROSITE" id="PS00102">
    <property type="entry name" value="PHOSPHORYLASE"/>
    <property type="match status" value="1"/>
</dbReference>
<sequence>MPAAERFYAADEIRWFGPDGRPPDWHGPDNRLSCAIREADVSGGGLCLLLNAARGPARFVLPAPPAGPRRVALNAAAPRPRTSPRPGPSRRWPTPRRTCSCRPAARWRSSRAEEPVMAPPLDPFLARTRVAYFTMEIALRPEMHTYSGGLGVLAGDTARAAADLDLPMVFVSLASREGYLRQEIGPDGAQIDHPDPWDPAAHAVPLDAAVAVRLEGRRVWVVAWLHLLSCPLGHRVPVVLLDTRLEVNAPEDRGITDRLYGGEETMRLKQEAVLGIAGERMLRALGFEIETYHLNEGHAALLPLALLRRHRRAPDRPAEGPLCYDLAPVRERCVFTTHTPVEAGHDRFPYGLVERVLGEFFETDQLRLLAGADTLNMTRLALSLSGWVNGVASRHAETARRMFPGYRISAITNGVHAATWAHPAFARLFEEAAPGWAHETEVLARADRLADQAVLGAKAEAKAELLEEARRRAPDAARALRADLPLLVFARRMTGYKRPDLLFSDLDRLRAIASRLPFQVLVAGKAHPRDGHGKELIRTLHAQAEALRGAVPVAFLPGYDLALAKCLVAGADVWLNTPLPPLEASGTSGMKAALNGGLNFSVLDGWWVEAWEEGVTGWAIGADGAAPPPEEHARDLYEKLERVVLPVQHGDPAHRAWMMCQAIARIGARFSSHRMMRRYATEAYLR</sequence>
<keyword evidence="7 10" id="KW-0663">Pyridoxal phosphate</keyword>
<comment type="function">
    <text evidence="9">Phosphorylase is an important allosteric enzyme in carbohydrate metabolism. Enzymes from different sources differ in their regulatory mechanisms and in their natural substrates. However, all known phosphorylases share catalytic and structural properties.</text>
</comment>
<evidence type="ECO:0000256" key="6">
    <source>
        <dbReference type="ARBA" id="ARBA00022679"/>
    </source>
</evidence>
<dbReference type="PANTHER" id="PTHR42655">
    <property type="entry name" value="GLYCOGEN PHOSPHORYLASE"/>
    <property type="match status" value="1"/>
</dbReference>
<name>A0A8J2ZA49_9PROT</name>
<dbReference type="PANTHER" id="PTHR42655:SF1">
    <property type="entry name" value="GLYCOGEN PHOSPHORYLASE"/>
    <property type="match status" value="1"/>
</dbReference>
<comment type="catalytic activity">
    <reaction evidence="1">
        <text>[(1-&gt;4)-alpha-D-glucosyl](n) + phosphate = [(1-&gt;4)-alpha-D-glucosyl](n-1) + alpha-D-glucose 1-phosphate</text>
        <dbReference type="Rhea" id="RHEA:41732"/>
        <dbReference type="Rhea" id="RHEA-COMP:9584"/>
        <dbReference type="Rhea" id="RHEA-COMP:9586"/>
        <dbReference type="ChEBI" id="CHEBI:15444"/>
        <dbReference type="ChEBI" id="CHEBI:43474"/>
        <dbReference type="ChEBI" id="CHEBI:58601"/>
        <dbReference type="EC" id="2.4.1.1"/>
    </reaction>
</comment>
<keyword evidence="8" id="KW-0119">Carbohydrate metabolism</keyword>
<gene>
    <name evidence="12" type="ORF">GCM10010964_17390</name>
</gene>
<evidence type="ECO:0000256" key="5">
    <source>
        <dbReference type="ARBA" id="ARBA00022676"/>
    </source>
</evidence>
<feature type="compositionally biased region" description="Low complexity" evidence="11">
    <location>
        <begin position="89"/>
        <end position="98"/>
    </location>
</feature>
<keyword evidence="13" id="KW-1185">Reference proteome</keyword>
<dbReference type="Proteomes" id="UP000597507">
    <property type="component" value="Unassembled WGS sequence"/>
</dbReference>
<proteinExistence type="inferred from homology"/>
<evidence type="ECO:0000256" key="7">
    <source>
        <dbReference type="ARBA" id="ARBA00022898"/>
    </source>
</evidence>
<dbReference type="InterPro" id="IPR013780">
    <property type="entry name" value="Glyco_hydro_b"/>
</dbReference>
<dbReference type="InterPro" id="IPR052182">
    <property type="entry name" value="Glycogen/Maltodextrin_Phosph"/>
</dbReference>
<evidence type="ECO:0000313" key="13">
    <source>
        <dbReference type="Proteomes" id="UP000597507"/>
    </source>
</evidence>
<organism evidence="12 13">
    <name type="scientific">Caldovatus sediminis</name>
    <dbReference type="NCBI Taxonomy" id="2041189"/>
    <lineage>
        <taxon>Bacteria</taxon>
        <taxon>Pseudomonadati</taxon>
        <taxon>Pseudomonadota</taxon>
        <taxon>Alphaproteobacteria</taxon>
        <taxon>Acetobacterales</taxon>
        <taxon>Roseomonadaceae</taxon>
        <taxon>Caldovatus</taxon>
    </lineage>
</organism>
<dbReference type="PIRSF" id="PIRSF000460">
    <property type="entry name" value="Pprylas_GlgP"/>
    <property type="match status" value="1"/>
</dbReference>
<dbReference type="Pfam" id="PF00343">
    <property type="entry name" value="Phosphorylase"/>
    <property type="match status" value="1"/>
</dbReference>
<comment type="similarity">
    <text evidence="3">Belongs to the glycogen phosphorylase family.</text>
</comment>
<protein>
    <recommendedName>
        <fullName evidence="4">glycogen phosphorylase</fullName>
        <ecNumber evidence="4">2.4.1.1</ecNumber>
    </recommendedName>
</protein>
<evidence type="ECO:0000313" key="12">
    <source>
        <dbReference type="EMBL" id="GGG29981.1"/>
    </source>
</evidence>
<feature type="region of interest" description="Disordered" evidence="11">
    <location>
        <begin position="70"/>
        <end position="98"/>
    </location>
</feature>
<keyword evidence="5" id="KW-0328">Glycosyltransferase</keyword>
<comment type="caution">
    <text evidence="12">The sequence shown here is derived from an EMBL/GenBank/DDBJ whole genome shotgun (WGS) entry which is preliminary data.</text>
</comment>
<evidence type="ECO:0000256" key="11">
    <source>
        <dbReference type="SAM" id="MobiDB-lite"/>
    </source>
</evidence>
<dbReference type="EMBL" id="BMKS01000004">
    <property type="protein sequence ID" value="GGG29981.1"/>
    <property type="molecule type" value="Genomic_DNA"/>
</dbReference>
<comment type="cofactor">
    <cofactor evidence="2">
        <name>pyridoxal 5'-phosphate</name>
        <dbReference type="ChEBI" id="CHEBI:597326"/>
    </cofactor>
</comment>
<dbReference type="Gene3D" id="3.40.50.2000">
    <property type="entry name" value="Glycogen Phosphorylase B"/>
    <property type="match status" value="3"/>
</dbReference>
<dbReference type="NCBIfam" id="TIGR02094">
    <property type="entry name" value="more_P_ylases"/>
    <property type="match status" value="1"/>
</dbReference>
<evidence type="ECO:0000256" key="2">
    <source>
        <dbReference type="ARBA" id="ARBA00001933"/>
    </source>
</evidence>
<dbReference type="Gene3D" id="2.60.40.1180">
    <property type="entry name" value="Golgi alpha-mannosidase II"/>
    <property type="match status" value="1"/>
</dbReference>
<dbReference type="InterPro" id="IPR035090">
    <property type="entry name" value="Pyridoxal_P_attach_site"/>
</dbReference>
<evidence type="ECO:0000256" key="4">
    <source>
        <dbReference type="ARBA" id="ARBA00012591"/>
    </source>
</evidence>
<dbReference type="InterPro" id="IPR011834">
    <property type="entry name" value="Agluc_phsphrylas"/>
</dbReference>
<evidence type="ECO:0000256" key="10">
    <source>
        <dbReference type="PIRSR" id="PIRSR000460-1"/>
    </source>
</evidence>
<evidence type="ECO:0000256" key="8">
    <source>
        <dbReference type="ARBA" id="ARBA00023277"/>
    </source>
</evidence>
<dbReference type="GO" id="GO:0008184">
    <property type="term" value="F:glycogen phosphorylase activity"/>
    <property type="evidence" value="ECO:0007669"/>
    <property type="project" value="InterPro"/>
</dbReference>
<feature type="modified residue" description="N6-(pyridoxal phosphate)lysine" evidence="10">
    <location>
        <position position="591"/>
    </location>
</feature>